<keyword evidence="10" id="KW-0325">Glycoprotein</keyword>
<dbReference type="InterPro" id="IPR002213">
    <property type="entry name" value="UDP_glucos_trans"/>
</dbReference>
<dbReference type="FunFam" id="3.40.50.2000:FF:000118">
    <property type="entry name" value="UDP-glucuronosyltransferase"/>
    <property type="match status" value="1"/>
</dbReference>
<keyword evidence="7" id="KW-0732">Signal</keyword>
<accession>A0A0K0E489</accession>
<feature type="transmembrane region" description="Helical" evidence="12">
    <location>
        <begin position="7"/>
        <end position="27"/>
    </location>
</feature>
<dbReference type="EC" id="2.4.1.17" evidence="3"/>
<dbReference type="Proteomes" id="UP000035681">
    <property type="component" value="Unplaced"/>
</dbReference>
<evidence type="ECO:0000256" key="11">
    <source>
        <dbReference type="ARBA" id="ARBA00047475"/>
    </source>
</evidence>
<evidence type="ECO:0000313" key="13">
    <source>
        <dbReference type="Proteomes" id="UP000035681"/>
    </source>
</evidence>
<comment type="catalytic activity">
    <reaction evidence="11">
        <text>glucuronate acceptor + UDP-alpha-D-glucuronate = acceptor beta-D-glucuronoside + UDP + H(+)</text>
        <dbReference type="Rhea" id="RHEA:21032"/>
        <dbReference type="ChEBI" id="CHEBI:15378"/>
        <dbReference type="ChEBI" id="CHEBI:58052"/>
        <dbReference type="ChEBI" id="CHEBI:58223"/>
        <dbReference type="ChEBI" id="CHEBI:132367"/>
        <dbReference type="ChEBI" id="CHEBI:132368"/>
        <dbReference type="EC" id="2.4.1.17"/>
    </reaction>
</comment>
<sequence length="556" mass="64501">MKLQIPFFILFLYINQISTINVLFFLIGTNQFERHIFEYLAQQLALRHHSVVTVKPILIPEEPRLVKPKLHMVKEKILKNMLPKEKYEPLVRVGSDVPWRREYEYEEMDAPYWVAHNASCDKMLNSNLMDVIKKEEIDVAIVYSKNPCQLGILHVLGLPYIYFDLDGLTDETLIASSIPWNLNNELSYCHISHIIKSPLLRKVSNGLCLTKQFLIQSGIERLSRFLSKQYNKLDGEISRLFASDYEIKKRFPSFPDVNILKRNAELYFINTDILFENNLALPLNVIPVGGLHIDHVKPLFYPWNTTISSAKSGLIIVSFGSQAIIKGIKADLFKSLYNVLSKLTTYRIYWRLGPEYEELGIEMDKVPSHINITTFIPQNDLLAQKKTKLFITNGGISSIMESIYHGVPMVGIPLYGVNRQNLYKMRNKGLGLVIEKADVNEKNLMKCIKTVLENNKYSLTVKDMSKAIKSRSESSFDRALYYIEYVGKHRGGKFLKQKNVLENFISQIHPFILIFIILIIIMYIKLMLAFMWYIKDKFKQHETGMITKISRKKKKE</sequence>
<keyword evidence="5" id="KW-0808">Transferase</keyword>
<evidence type="ECO:0000256" key="1">
    <source>
        <dbReference type="ARBA" id="ARBA00004167"/>
    </source>
</evidence>
<comment type="similarity">
    <text evidence="2">Belongs to the UDP-glycosyltransferase family.</text>
</comment>
<protein>
    <recommendedName>
        <fullName evidence="3">glucuronosyltransferase</fullName>
        <ecNumber evidence="3">2.4.1.17</ecNumber>
    </recommendedName>
</protein>
<evidence type="ECO:0000256" key="4">
    <source>
        <dbReference type="ARBA" id="ARBA00022676"/>
    </source>
</evidence>
<evidence type="ECO:0000256" key="6">
    <source>
        <dbReference type="ARBA" id="ARBA00022692"/>
    </source>
</evidence>
<keyword evidence="9 12" id="KW-0472">Membrane</keyword>
<evidence type="ECO:0000256" key="9">
    <source>
        <dbReference type="ARBA" id="ARBA00023136"/>
    </source>
</evidence>
<dbReference type="CDD" id="cd03784">
    <property type="entry name" value="GT1_Gtf-like"/>
    <property type="match status" value="1"/>
</dbReference>
<evidence type="ECO:0000256" key="2">
    <source>
        <dbReference type="ARBA" id="ARBA00009995"/>
    </source>
</evidence>
<dbReference type="PANTHER" id="PTHR48043:SF18">
    <property type="entry name" value="GLUCURONOSYLTRANSFERASE"/>
    <property type="match status" value="1"/>
</dbReference>
<dbReference type="Pfam" id="PF00201">
    <property type="entry name" value="UDPGT"/>
    <property type="match status" value="1"/>
</dbReference>
<keyword evidence="8 12" id="KW-1133">Transmembrane helix</keyword>
<evidence type="ECO:0000256" key="3">
    <source>
        <dbReference type="ARBA" id="ARBA00012544"/>
    </source>
</evidence>
<dbReference type="SUPFAM" id="SSF53756">
    <property type="entry name" value="UDP-Glycosyltransferase/glycogen phosphorylase"/>
    <property type="match status" value="1"/>
</dbReference>
<organism evidence="14">
    <name type="scientific">Strongyloides stercoralis</name>
    <name type="common">Threadworm</name>
    <dbReference type="NCBI Taxonomy" id="6248"/>
    <lineage>
        <taxon>Eukaryota</taxon>
        <taxon>Metazoa</taxon>
        <taxon>Ecdysozoa</taxon>
        <taxon>Nematoda</taxon>
        <taxon>Chromadorea</taxon>
        <taxon>Rhabditida</taxon>
        <taxon>Tylenchina</taxon>
        <taxon>Panagrolaimomorpha</taxon>
        <taxon>Strongyloidoidea</taxon>
        <taxon>Strongyloididae</taxon>
        <taxon>Strongyloides</taxon>
    </lineage>
</organism>
<evidence type="ECO:0000256" key="5">
    <source>
        <dbReference type="ARBA" id="ARBA00022679"/>
    </source>
</evidence>
<evidence type="ECO:0000256" key="12">
    <source>
        <dbReference type="SAM" id="Phobius"/>
    </source>
</evidence>
<dbReference type="WBParaSite" id="SSTP_0000430800.1">
    <property type="protein sequence ID" value="SSTP_0000430800.1"/>
    <property type="gene ID" value="SSTP_0000430800"/>
</dbReference>
<dbReference type="AlphaFoldDB" id="A0A0K0E489"/>
<keyword evidence="13" id="KW-1185">Reference proteome</keyword>
<keyword evidence="6 12" id="KW-0812">Transmembrane</keyword>
<name>A0A0K0E489_STRER</name>
<dbReference type="GO" id="GO:0015020">
    <property type="term" value="F:glucuronosyltransferase activity"/>
    <property type="evidence" value="ECO:0007669"/>
    <property type="project" value="UniProtKB-EC"/>
</dbReference>
<dbReference type="InterPro" id="IPR050271">
    <property type="entry name" value="UDP-glycosyltransferase"/>
</dbReference>
<evidence type="ECO:0000256" key="10">
    <source>
        <dbReference type="ARBA" id="ARBA00023180"/>
    </source>
</evidence>
<evidence type="ECO:0000256" key="7">
    <source>
        <dbReference type="ARBA" id="ARBA00022729"/>
    </source>
</evidence>
<dbReference type="PANTHER" id="PTHR48043">
    <property type="entry name" value="EG:EG0003.4 PROTEIN-RELATED"/>
    <property type="match status" value="1"/>
</dbReference>
<reference evidence="14" key="1">
    <citation type="submission" date="2015-08" db="UniProtKB">
        <authorList>
            <consortium name="WormBaseParasite"/>
        </authorList>
    </citation>
    <scope>IDENTIFICATION</scope>
</reference>
<proteinExistence type="inferred from homology"/>
<feature type="transmembrane region" description="Helical" evidence="12">
    <location>
        <begin position="511"/>
        <end position="534"/>
    </location>
</feature>
<dbReference type="WBParaSite" id="TCONS_00014934.p1">
    <property type="protein sequence ID" value="TCONS_00014934.p1"/>
    <property type="gene ID" value="XLOC_010142"/>
</dbReference>
<comment type="subcellular location">
    <subcellularLocation>
        <location evidence="1">Membrane</location>
        <topology evidence="1">Single-pass membrane protein</topology>
    </subcellularLocation>
</comment>
<evidence type="ECO:0000256" key="8">
    <source>
        <dbReference type="ARBA" id="ARBA00022989"/>
    </source>
</evidence>
<evidence type="ECO:0000313" key="14">
    <source>
        <dbReference type="WBParaSite" id="SSTP_0000430800.1"/>
    </source>
</evidence>
<dbReference type="GO" id="GO:0016020">
    <property type="term" value="C:membrane"/>
    <property type="evidence" value="ECO:0007669"/>
    <property type="project" value="UniProtKB-SubCell"/>
</dbReference>
<keyword evidence="4" id="KW-0328">Glycosyltransferase</keyword>
<dbReference type="Gene3D" id="3.40.50.2000">
    <property type="entry name" value="Glycogen Phosphorylase B"/>
    <property type="match status" value="1"/>
</dbReference>